<dbReference type="Proteomes" id="UP000092993">
    <property type="component" value="Unassembled WGS sequence"/>
</dbReference>
<evidence type="ECO:0000313" key="2">
    <source>
        <dbReference type="Proteomes" id="UP000092993"/>
    </source>
</evidence>
<accession>A0A1C7M8G9</accession>
<dbReference type="AlphaFoldDB" id="A0A1C7M8G9"/>
<keyword evidence="2" id="KW-1185">Reference proteome</keyword>
<sequence length="195" mass="21708">MPPGVLGFRIAKFSSLPGFFYAVPCHVRGSQHGMQLQASCIIVPRVLNFMRRARAHYPQLEVSVQIPRSLTLMACRSRQRDDESRHYSVPILTFAPSVLRLAICCMYIDRDDAHVTPVQADPLVFPKFMFLISCPTTTFVPAGLSKSPRPPTTLKLCTGNFQGDPNAFAVGSARKAMIAFVMLRFRMCSEDGPID</sequence>
<protein>
    <submittedName>
        <fullName evidence="1">Uncharacterized protein</fullName>
    </submittedName>
</protein>
<name>A0A1C7M8G9_GRIFR</name>
<reference evidence="1 2" key="1">
    <citation type="submission" date="2016-03" db="EMBL/GenBank/DDBJ databases">
        <title>Whole genome sequencing of Grifola frondosa 9006-11.</title>
        <authorList>
            <person name="Min B."/>
            <person name="Park H."/>
            <person name="Kim J.-G."/>
            <person name="Cho H."/>
            <person name="Oh Y.-L."/>
            <person name="Kong W.-S."/>
            <person name="Choi I.-G."/>
        </authorList>
    </citation>
    <scope>NUCLEOTIDE SEQUENCE [LARGE SCALE GENOMIC DNA]</scope>
    <source>
        <strain evidence="1 2">9006-11</strain>
    </source>
</reference>
<gene>
    <name evidence="1" type="ORF">A0H81_07051</name>
</gene>
<evidence type="ECO:0000313" key="1">
    <source>
        <dbReference type="EMBL" id="OBZ73210.1"/>
    </source>
</evidence>
<dbReference type="EMBL" id="LUGG01000007">
    <property type="protein sequence ID" value="OBZ73210.1"/>
    <property type="molecule type" value="Genomic_DNA"/>
</dbReference>
<proteinExistence type="predicted"/>
<comment type="caution">
    <text evidence="1">The sequence shown here is derived from an EMBL/GenBank/DDBJ whole genome shotgun (WGS) entry which is preliminary data.</text>
</comment>
<organism evidence="1 2">
    <name type="scientific">Grifola frondosa</name>
    <name type="common">Maitake</name>
    <name type="synonym">Polyporus frondosus</name>
    <dbReference type="NCBI Taxonomy" id="5627"/>
    <lineage>
        <taxon>Eukaryota</taxon>
        <taxon>Fungi</taxon>
        <taxon>Dikarya</taxon>
        <taxon>Basidiomycota</taxon>
        <taxon>Agaricomycotina</taxon>
        <taxon>Agaricomycetes</taxon>
        <taxon>Polyporales</taxon>
        <taxon>Grifolaceae</taxon>
        <taxon>Grifola</taxon>
    </lineage>
</organism>